<dbReference type="AlphaFoldDB" id="A0A4P9Y0R6"/>
<organism evidence="3 4">
    <name type="scientific">Piptocephalis cylindrospora</name>
    <dbReference type="NCBI Taxonomy" id="1907219"/>
    <lineage>
        <taxon>Eukaryota</taxon>
        <taxon>Fungi</taxon>
        <taxon>Fungi incertae sedis</taxon>
        <taxon>Zoopagomycota</taxon>
        <taxon>Zoopagomycotina</taxon>
        <taxon>Zoopagomycetes</taxon>
        <taxon>Zoopagales</taxon>
        <taxon>Piptocephalidaceae</taxon>
        <taxon>Piptocephalis</taxon>
    </lineage>
</organism>
<keyword evidence="4" id="KW-1185">Reference proteome</keyword>
<evidence type="ECO:0000259" key="2">
    <source>
        <dbReference type="Pfam" id="PF19273"/>
    </source>
</evidence>
<feature type="domain" description="Exportin-5 C-terminal" evidence="2">
    <location>
        <begin position="15"/>
        <end position="612"/>
    </location>
</feature>
<evidence type="ECO:0000313" key="3">
    <source>
        <dbReference type="EMBL" id="RKP12327.1"/>
    </source>
</evidence>
<dbReference type="EMBL" id="KZ988378">
    <property type="protein sequence ID" value="RKP12327.1"/>
    <property type="molecule type" value="Genomic_DNA"/>
</dbReference>
<dbReference type="Gene3D" id="1.25.10.10">
    <property type="entry name" value="Leucine-rich Repeat Variant"/>
    <property type="match status" value="1"/>
</dbReference>
<sequence length="737" mass="81050">MPSYLEHNGIPVDTLQWALNHLQWLLEHYAKEGGGERESIQLESGISLVESLVQGLKGKVDLVASPLTSLLDRFISLTIKAGDVECTLRQVSLISLLVDTMGKERLTEIHVQAIFHKAMSSWSTFQGEGKGVPDIRKNGIRAVIRLAKQTPQFLLAHYAEIERMVMEHMSNGSTSPDELILYQQFLLTLGMEQKGDQAILKGAITQILQGWSQPLWDSCLSELSSFGQTFGLYEGASAEQLQFRRKFTLQLRSVMTAIKLIGDEPLAIEVVPMIMPHLLLIIRVIHELYASSEPGLQIWKTLCDNERYVYSGGQIERDDNSKSSAVESGKMWLNSTREQAYTLIGELGRIRPFIYTEQAGGHEALRTSLLWNIGSLACRHWKVFVDSAFRPLLLHCPPSSYEAMWGYGTGLGAEAGGESLLGSLFTILGRSIQAGWDKAVARGLRFGNKDDGAWGQKDEGPDRLSAIWEKGGKEMDEVIEEKIIRDLARVVAKTLVMITECGQAGSTEAQVAPMTQFLFQARSVKDATLRILSMLLGLEDTTTCVRSINALNRGMDILFVTGVGNPPPSVDNMLTAAIGHDILQVLLKTYVEGHHQERGALLVPPLARIFHEASSPHRQRMDNGVFRDTVTQTLGLTGSIPPADAMAFYETIEPLSDKARVKHVREFLKVKGLTPGSLGATPGGLGRKGDKKKRTFTAEAPVRVMAGMNDKSHGNLLSKSDASDMEDGGALSNLFSG</sequence>
<gene>
    <name evidence="3" type="ORF">BJ684DRAFT_21126</name>
</gene>
<name>A0A4P9Y0R6_9FUNG</name>
<evidence type="ECO:0000313" key="4">
    <source>
        <dbReference type="Proteomes" id="UP000267251"/>
    </source>
</evidence>
<proteinExistence type="predicted"/>
<dbReference type="OrthoDB" id="2215036at2759"/>
<accession>A0A4P9Y0R6</accession>
<protein>
    <recommendedName>
        <fullName evidence="2">Exportin-5 C-terminal domain-containing protein</fullName>
    </recommendedName>
</protein>
<dbReference type="InterPro" id="IPR011989">
    <property type="entry name" value="ARM-like"/>
</dbReference>
<dbReference type="Pfam" id="PF19273">
    <property type="entry name" value="Exportin-5"/>
    <property type="match status" value="1"/>
</dbReference>
<dbReference type="InterPro" id="IPR045478">
    <property type="entry name" value="Exportin-5_C"/>
</dbReference>
<feature type="region of interest" description="Disordered" evidence="1">
    <location>
        <begin position="709"/>
        <end position="729"/>
    </location>
</feature>
<dbReference type="Proteomes" id="UP000267251">
    <property type="component" value="Unassembled WGS sequence"/>
</dbReference>
<evidence type="ECO:0000256" key="1">
    <source>
        <dbReference type="SAM" id="MobiDB-lite"/>
    </source>
</evidence>
<reference evidence="4" key="1">
    <citation type="journal article" date="2018" name="Nat. Microbiol.">
        <title>Leveraging single-cell genomics to expand the fungal tree of life.</title>
        <authorList>
            <person name="Ahrendt S.R."/>
            <person name="Quandt C.A."/>
            <person name="Ciobanu D."/>
            <person name="Clum A."/>
            <person name="Salamov A."/>
            <person name="Andreopoulos B."/>
            <person name="Cheng J.F."/>
            <person name="Woyke T."/>
            <person name="Pelin A."/>
            <person name="Henrissat B."/>
            <person name="Reynolds N.K."/>
            <person name="Benny G.L."/>
            <person name="Smith M.E."/>
            <person name="James T.Y."/>
            <person name="Grigoriev I.V."/>
        </authorList>
    </citation>
    <scope>NUCLEOTIDE SEQUENCE [LARGE SCALE GENOMIC DNA]</scope>
</reference>